<dbReference type="InParanoid" id="A0A0V0QJ73"/>
<dbReference type="AlphaFoldDB" id="A0A0V0QJ73"/>
<keyword evidence="4" id="KW-1185">Reference proteome</keyword>
<dbReference type="InterPro" id="IPR015915">
    <property type="entry name" value="Kelch-typ_b-propeller"/>
</dbReference>
<dbReference type="Pfam" id="PF24681">
    <property type="entry name" value="Kelch_KLHDC2_KLHL20_DRC7"/>
    <property type="match status" value="1"/>
</dbReference>
<dbReference type="SMART" id="SM00612">
    <property type="entry name" value="Kelch"/>
    <property type="match status" value="2"/>
</dbReference>
<dbReference type="InterPro" id="IPR051746">
    <property type="entry name" value="Kelch_domain_containing_8"/>
</dbReference>
<proteinExistence type="predicted"/>
<sequence length="656" mass="77078">MSGIKKRNSFKKRNLVENGETEEIFIKTLPKNKKRWISPYSFVLEQRGDIQEIFEEFFNFFIKIYEGFVCEGGSFSSFELGVFERKMEWIFNHLDDIFSLVLEIHRRFQNRKKNTLFDSTYTHFSQNDLELRRILGQYFNSAFEIGEKKVTFEDEPQNFQKARKTLRLILEQVFNYFSARNEIKDDQTNENYSDQESQIVKELGNIEVNDDTLDEGKHEEIGEFIQIIQQNLRELYNIISTSGEVRMKEKLENFDIFSGDFQNQEDQVQKSQILEKKDGEIFFNSSKTENKLAVLQNSFQIKFNIKLNANNFGYCGPEKHQLYVAQAAKQVKKIVPVKISNFFCNKYRNCLEIQQDNYFEKECVNKILYYFQPGTKTMWIYDLEICSRLLTQNRECANKIELDIDFVFSEFHRSVITPEGKIFLFAGKKMEGGKLDNSFMEFDFENHTFVERKKKMPVAKKNFAVKLLNDTIYIVGGQTENSRSSDTCECFNLTERKWEKLDCLNEGVYNPTLVTLDNQFLFKFGGINKFGIIDKTVERFDPRRGKWKTVQYSASDPNDEIQILSNSLGIQIDQDRILIFSGKNSNDFKHDDGFIFENLGENLNMTVNSLQGEVKSISNCPKTIYSYSGILNPDNVMLHNDSIYFLRTGKYREFLF</sequence>
<organism evidence="3 4">
    <name type="scientific">Pseudocohnilembus persalinus</name>
    <name type="common">Ciliate</name>
    <dbReference type="NCBI Taxonomy" id="266149"/>
    <lineage>
        <taxon>Eukaryota</taxon>
        <taxon>Sar</taxon>
        <taxon>Alveolata</taxon>
        <taxon>Ciliophora</taxon>
        <taxon>Intramacronucleata</taxon>
        <taxon>Oligohymenophorea</taxon>
        <taxon>Scuticociliatia</taxon>
        <taxon>Philasterida</taxon>
        <taxon>Pseudocohnilembidae</taxon>
        <taxon>Pseudocohnilembus</taxon>
    </lineage>
</organism>
<dbReference type="PANTHER" id="PTHR46260:SF3">
    <property type="entry name" value="RING-TYPE DOMAIN-CONTAINING PROTEIN"/>
    <property type="match status" value="1"/>
</dbReference>
<reference evidence="3 4" key="1">
    <citation type="journal article" date="2015" name="Sci. Rep.">
        <title>Genome of the facultative scuticociliatosis pathogen Pseudocohnilembus persalinus provides insight into its virulence through horizontal gene transfer.</title>
        <authorList>
            <person name="Xiong J."/>
            <person name="Wang G."/>
            <person name="Cheng J."/>
            <person name="Tian M."/>
            <person name="Pan X."/>
            <person name="Warren A."/>
            <person name="Jiang C."/>
            <person name="Yuan D."/>
            <person name="Miao W."/>
        </authorList>
    </citation>
    <scope>NUCLEOTIDE SEQUENCE [LARGE SCALE GENOMIC DNA]</scope>
    <source>
        <strain evidence="3">36N120E</strain>
    </source>
</reference>
<dbReference type="Gene3D" id="2.120.10.80">
    <property type="entry name" value="Kelch-type beta propeller"/>
    <property type="match status" value="1"/>
</dbReference>
<dbReference type="PANTHER" id="PTHR46260">
    <property type="entry name" value="RING-TYPE DOMAIN-CONTAINING PROTEIN"/>
    <property type="match status" value="1"/>
</dbReference>
<accession>A0A0V0QJ73</accession>
<evidence type="ECO:0000313" key="3">
    <source>
        <dbReference type="EMBL" id="KRX02101.1"/>
    </source>
</evidence>
<dbReference type="OrthoDB" id="283842at2759"/>
<dbReference type="InterPro" id="IPR006652">
    <property type="entry name" value="Kelch_1"/>
</dbReference>
<comment type="caution">
    <text evidence="3">The sequence shown here is derived from an EMBL/GenBank/DDBJ whole genome shotgun (WGS) entry which is preliminary data.</text>
</comment>
<keyword evidence="2" id="KW-0677">Repeat</keyword>
<name>A0A0V0QJ73_PSEPJ</name>
<evidence type="ECO:0000313" key="4">
    <source>
        <dbReference type="Proteomes" id="UP000054937"/>
    </source>
</evidence>
<evidence type="ECO:0000256" key="1">
    <source>
        <dbReference type="ARBA" id="ARBA00022441"/>
    </source>
</evidence>
<protein>
    <submittedName>
        <fullName evidence="3">Uncharacterized protein</fullName>
    </submittedName>
</protein>
<gene>
    <name evidence="3" type="ORF">PPERSA_03163</name>
</gene>
<dbReference type="Proteomes" id="UP000054937">
    <property type="component" value="Unassembled WGS sequence"/>
</dbReference>
<keyword evidence="1" id="KW-0880">Kelch repeat</keyword>
<evidence type="ECO:0000256" key="2">
    <source>
        <dbReference type="ARBA" id="ARBA00022737"/>
    </source>
</evidence>
<dbReference type="SUPFAM" id="SSF117281">
    <property type="entry name" value="Kelch motif"/>
    <property type="match status" value="1"/>
</dbReference>
<dbReference type="EMBL" id="LDAU01000158">
    <property type="protein sequence ID" value="KRX02101.1"/>
    <property type="molecule type" value="Genomic_DNA"/>
</dbReference>